<evidence type="ECO:0000313" key="1">
    <source>
        <dbReference type="EMBL" id="KAI0033736.1"/>
    </source>
</evidence>
<reference evidence="1" key="1">
    <citation type="submission" date="2021-02" db="EMBL/GenBank/DDBJ databases">
        <authorList>
            <consortium name="DOE Joint Genome Institute"/>
            <person name="Ahrendt S."/>
            <person name="Looney B.P."/>
            <person name="Miyauchi S."/>
            <person name="Morin E."/>
            <person name="Drula E."/>
            <person name="Courty P.E."/>
            <person name="Chicoki N."/>
            <person name="Fauchery L."/>
            <person name="Kohler A."/>
            <person name="Kuo A."/>
            <person name="Labutti K."/>
            <person name="Pangilinan J."/>
            <person name="Lipzen A."/>
            <person name="Riley R."/>
            <person name="Andreopoulos W."/>
            <person name="He G."/>
            <person name="Johnson J."/>
            <person name="Barry K.W."/>
            <person name="Grigoriev I.V."/>
            <person name="Nagy L."/>
            <person name="Hibbett D."/>
            <person name="Henrissat B."/>
            <person name="Matheny P.B."/>
            <person name="Labbe J."/>
            <person name="Martin F."/>
        </authorList>
    </citation>
    <scope>NUCLEOTIDE SEQUENCE</scope>
    <source>
        <strain evidence="1">EC-137</strain>
    </source>
</reference>
<dbReference type="Proteomes" id="UP000814128">
    <property type="component" value="Unassembled WGS sequence"/>
</dbReference>
<evidence type="ECO:0000313" key="2">
    <source>
        <dbReference type="Proteomes" id="UP000814128"/>
    </source>
</evidence>
<organism evidence="1 2">
    <name type="scientific">Vararia minispora EC-137</name>
    <dbReference type="NCBI Taxonomy" id="1314806"/>
    <lineage>
        <taxon>Eukaryota</taxon>
        <taxon>Fungi</taxon>
        <taxon>Dikarya</taxon>
        <taxon>Basidiomycota</taxon>
        <taxon>Agaricomycotina</taxon>
        <taxon>Agaricomycetes</taxon>
        <taxon>Russulales</taxon>
        <taxon>Lachnocladiaceae</taxon>
        <taxon>Vararia</taxon>
    </lineage>
</organism>
<keyword evidence="2" id="KW-1185">Reference proteome</keyword>
<name>A0ACB8QQN6_9AGAM</name>
<comment type="caution">
    <text evidence="1">The sequence shown here is derived from an EMBL/GenBank/DDBJ whole genome shotgun (WGS) entry which is preliminary data.</text>
</comment>
<sequence>MHPRNPYRNPPDFKELANAYEPLRRHLIQTAAGTATVNFKDELAQRTLTKALLHRDFNLSLSIPSDRLCPPARRLNYVLWIQDIIHATRCCYPRDTRIRGIDIGTGASAIYPLLLCRLSPEWRMVGTELDERSLRCGQENIARNNLSNQIHIVPAMRDGPILPASVVTSTSSFDFTMCNPPFYSSAEDIVRSAECKEFEPSAVCTGAEVEMITEGGECLFVRRMVEESLHFRERCSWYTSMLGKLSSVSEVVALLHSNSIDNYGITEFTQGQTRRWAIAWSFGDVHLPDTLARISNPTLRSDMPAHTILQEPIPTRLSLSSVRSLLESIPGVVVASDPVSQGSGLVCTAAANTWSRAARRKFASSSMVVAPSDYPILVTRLAVCPAESSCLLEFAWVRGRDRGAFESFCSHVARKLRDAV</sequence>
<proteinExistence type="predicted"/>
<accession>A0ACB8QQN6</accession>
<reference evidence="1" key="2">
    <citation type="journal article" date="2022" name="New Phytol.">
        <title>Evolutionary transition to the ectomycorrhizal habit in the genomes of a hyperdiverse lineage of mushroom-forming fungi.</title>
        <authorList>
            <person name="Looney B."/>
            <person name="Miyauchi S."/>
            <person name="Morin E."/>
            <person name="Drula E."/>
            <person name="Courty P.E."/>
            <person name="Kohler A."/>
            <person name="Kuo A."/>
            <person name="LaButti K."/>
            <person name="Pangilinan J."/>
            <person name="Lipzen A."/>
            <person name="Riley R."/>
            <person name="Andreopoulos W."/>
            <person name="He G."/>
            <person name="Johnson J."/>
            <person name="Nolan M."/>
            <person name="Tritt A."/>
            <person name="Barry K.W."/>
            <person name="Grigoriev I.V."/>
            <person name="Nagy L.G."/>
            <person name="Hibbett D."/>
            <person name="Henrissat B."/>
            <person name="Matheny P.B."/>
            <person name="Labbe J."/>
            <person name="Martin F.M."/>
        </authorList>
    </citation>
    <scope>NUCLEOTIDE SEQUENCE</scope>
    <source>
        <strain evidence="1">EC-137</strain>
    </source>
</reference>
<protein>
    <submittedName>
        <fullName evidence="1">Uncharacterized protein</fullName>
    </submittedName>
</protein>
<gene>
    <name evidence="1" type="ORF">K488DRAFT_47114</name>
</gene>
<dbReference type="EMBL" id="MU273513">
    <property type="protein sequence ID" value="KAI0033736.1"/>
    <property type="molecule type" value="Genomic_DNA"/>
</dbReference>